<protein>
    <submittedName>
        <fullName evidence="1">Uncharacterized protein</fullName>
    </submittedName>
</protein>
<dbReference type="OrthoDB" id="7064118at2"/>
<name>A0A1D8D069_CHLLM</name>
<accession>A0A1D8D069</accession>
<dbReference type="AlphaFoldDB" id="A0A1D8D069"/>
<gene>
    <name evidence="1" type="ORF">BIU88_00800</name>
</gene>
<proteinExistence type="predicted"/>
<keyword evidence="2" id="KW-1185">Reference proteome</keyword>
<dbReference type="RefSeq" id="WP_069808546.1">
    <property type="nucleotide sequence ID" value="NZ_CP017305.1"/>
</dbReference>
<evidence type="ECO:0000313" key="1">
    <source>
        <dbReference type="EMBL" id="AOS82815.1"/>
    </source>
</evidence>
<evidence type="ECO:0000313" key="2">
    <source>
        <dbReference type="Proteomes" id="UP000095185"/>
    </source>
</evidence>
<sequence length="234" mass="25609">MSVPGNIRAVLTGDLVRSSRLASGLSREAMAELRLAANDFNSAFPETVHGEMDTFRHDSWQLLLDNPVLAFRAALFLRCVLRMKSSASIKYDTRISIGLGPVEYVAEQRISDSRGLAFTLSGKGLDGMKQTLLAFDGAFANRDGWCDVTHGVVPLLDCVVSDWTPVESGVVSAALLGKNQAETVDYLLARQGDAPSRQAVSDSLSRAHWNTVLDVLIRMEEKIFRSLDYGFVQA</sequence>
<dbReference type="Proteomes" id="UP000095185">
    <property type="component" value="Chromosome"/>
</dbReference>
<dbReference type="STRING" id="274537.BIU88_00800"/>
<organism evidence="1 2">
    <name type="scientific">Chlorobaculum limnaeum</name>
    <dbReference type="NCBI Taxonomy" id="274537"/>
    <lineage>
        <taxon>Bacteria</taxon>
        <taxon>Pseudomonadati</taxon>
        <taxon>Chlorobiota</taxon>
        <taxon>Chlorobiia</taxon>
        <taxon>Chlorobiales</taxon>
        <taxon>Chlorobiaceae</taxon>
        <taxon>Chlorobaculum</taxon>
    </lineage>
</organism>
<dbReference type="EMBL" id="CP017305">
    <property type="protein sequence ID" value="AOS82815.1"/>
    <property type="molecule type" value="Genomic_DNA"/>
</dbReference>
<dbReference type="KEGG" id="clz:BIU88_00800"/>
<reference evidence="1" key="1">
    <citation type="submission" date="2016-09" db="EMBL/GenBank/DDBJ databases">
        <title>Genome sequence of Chlorobaculum limnaeum.</title>
        <authorList>
            <person name="Liu Z."/>
            <person name="Tank M."/>
            <person name="Bryant D.A."/>
        </authorList>
    </citation>
    <scope>NUCLEOTIDE SEQUENCE [LARGE SCALE GENOMIC DNA]</scope>
    <source>
        <strain evidence="1">DSM 1677</strain>
    </source>
</reference>